<feature type="compositionally biased region" description="Polar residues" evidence="5">
    <location>
        <begin position="312"/>
        <end position="321"/>
    </location>
</feature>
<evidence type="ECO:0000256" key="1">
    <source>
        <dbReference type="ARBA" id="ARBA00022574"/>
    </source>
</evidence>
<dbReference type="InterPro" id="IPR015943">
    <property type="entry name" value="WD40/YVTN_repeat-like_dom_sf"/>
</dbReference>
<evidence type="ECO:0000256" key="3">
    <source>
        <dbReference type="PROSITE-ProRule" id="PRU00221"/>
    </source>
</evidence>
<feature type="repeat" description="WD" evidence="3">
    <location>
        <begin position="52"/>
        <end position="93"/>
    </location>
</feature>
<keyword evidence="4" id="KW-0863">Zinc-finger</keyword>
<proteinExistence type="predicted"/>
<dbReference type="GO" id="GO:0005737">
    <property type="term" value="C:cytoplasm"/>
    <property type="evidence" value="ECO:0007669"/>
    <property type="project" value="TreeGrafter"/>
</dbReference>
<dbReference type="PANTHER" id="PTHR15574">
    <property type="entry name" value="WD REPEAT DOMAIN-CONTAINING FAMILY"/>
    <property type="match status" value="1"/>
</dbReference>
<keyword evidence="2" id="KW-0677">Repeat</keyword>
<accession>A0A835QKT4</accession>
<evidence type="ECO:0000259" key="6">
    <source>
        <dbReference type="PROSITE" id="PS51501"/>
    </source>
</evidence>
<dbReference type="InterPro" id="IPR001680">
    <property type="entry name" value="WD40_rpt"/>
</dbReference>
<dbReference type="PROSITE" id="PS51501">
    <property type="entry name" value="ZF_DNL"/>
    <property type="match status" value="1"/>
</dbReference>
<name>A0A835QKT4_VANPL</name>
<protein>
    <recommendedName>
        <fullName evidence="6">DNL-type domain-containing protein</fullName>
    </recommendedName>
</protein>
<dbReference type="InterPro" id="IPR036322">
    <property type="entry name" value="WD40_repeat_dom_sf"/>
</dbReference>
<dbReference type="SUPFAM" id="SSF50978">
    <property type="entry name" value="WD40 repeat-like"/>
    <property type="match status" value="1"/>
</dbReference>
<dbReference type="PROSITE" id="PS50082">
    <property type="entry name" value="WD_REPEATS_2"/>
    <property type="match status" value="1"/>
</dbReference>
<dbReference type="GO" id="GO:0080008">
    <property type="term" value="C:Cul4-RING E3 ubiquitin ligase complex"/>
    <property type="evidence" value="ECO:0007669"/>
    <property type="project" value="TreeGrafter"/>
</dbReference>
<dbReference type="Proteomes" id="UP000639772">
    <property type="component" value="Chromosome 7"/>
</dbReference>
<feature type="region of interest" description="Disordered" evidence="5">
    <location>
        <begin position="299"/>
        <end position="325"/>
    </location>
</feature>
<dbReference type="EMBL" id="JADCNM010000007">
    <property type="protein sequence ID" value="KAG0474439.1"/>
    <property type="molecule type" value="Genomic_DNA"/>
</dbReference>
<evidence type="ECO:0000313" key="8">
    <source>
        <dbReference type="Proteomes" id="UP000639772"/>
    </source>
</evidence>
<sequence length="759" mass="83172">MGRILKRGRSSGGGGVFDIWEREVGNRSPTSFTHIFGASEDLVRRLTICKNLDKHGGCVNTVSFNAQGDILVSGSDDKTVVLWDWDSGSVKLSFYSGHSNNVFQAKFMPYTGDRIIVSCAADGEVRHAQIQDGGKVITTLLGQHDGRAHKLAIEPGSSHIFYSCGEDGLVQHFDLRTKTANKLFTCKSFPDKSDYMPFVHLNAIAIDPRNPNYFAIAGSDEFARVFDIRKNKWDGSADSGQPTDCFCPPHLIGDEHVGITGLAFSDQNELVASYNDELIYLFLKNQGLGSNPIGRSKESTLYKDTGNGPMAASSSSTSDENGTLAPQVYKGHRNCDTVKGVNFFGPHSEFVVSGSDCGRIFIWRKKGGELLRVMEGDKDVVNCIEPHPFAPIFASSGIEHDIKIWTPTAPEPAPPVNMDELVMQLKQHKRRNRFCRLTLPADLISQILALRPSATGEGGESLEVNGDLLDLLMRFRGDNASGDDDGDRSDNPADCLIYCRVGPSQVRSKILFSVSGKLQRLKACVSGLGLFFTAVGRTLFFVRFCFFRATGRLAMESLTASARISSSAPLSILLTRSAGYPNRHLSFCIPPKNGEHAHDLHSEAEDSALVPFSKDHTSLSRLSNDAAMGLVLSAAAGKGWTTGSGMEGPSSPESGSLERPVSTFPWSLFTKSPRRRMRVVFTCNICGQRTTRAINPHAYTDGTVFVQCCGCNVFHKLVDNLNLFHDMKCYVNPSFRYKGDARFNFFDGDDDEGNIFPVL</sequence>
<dbReference type="SMART" id="SM00320">
    <property type="entry name" value="WD40"/>
    <property type="match status" value="7"/>
</dbReference>
<dbReference type="Pfam" id="PF05180">
    <property type="entry name" value="zf-DNL"/>
    <property type="match status" value="1"/>
</dbReference>
<dbReference type="AlphaFoldDB" id="A0A835QKT4"/>
<dbReference type="PANTHER" id="PTHR15574:SF21">
    <property type="entry name" value="DDB1- AND CUL4-ASSOCIATED FACTOR 8"/>
    <property type="match status" value="1"/>
</dbReference>
<evidence type="ECO:0000313" key="7">
    <source>
        <dbReference type="EMBL" id="KAG0474439.1"/>
    </source>
</evidence>
<evidence type="ECO:0000256" key="4">
    <source>
        <dbReference type="PROSITE-ProRule" id="PRU00834"/>
    </source>
</evidence>
<evidence type="ECO:0000256" key="5">
    <source>
        <dbReference type="SAM" id="MobiDB-lite"/>
    </source>
</evidence>
<reference evidence="7 8" key="1">
    <citation type="journal article" date="2020" name="Nat. Food">
        <title>A phased Vanilla planifolia genome enables genetic improvement of flavour and production.</title>
        <authorList>
            <person name="Hasing T."/>
            <person name="Tang H."/>
            <person name="Brym M."/>
            <person name="Khazi F."/>
            <person name="Huang T."/>
            <person name="Chambers A.H."/>
        </authorList>
    </citation>
    <scope>NUCLEOTIDE SEQUENCE [LARGE SCALE GENOMIC DNA]</scope>
    <source>
        <tissue evidence="7">Leaf</tissue>
    </source>
</reference>
<organism evidence="7 8">
    <name type="scientific">Vanilla planifolia</name>
    <name type="common">Vanilla</name>
    <dbReference type="NCBI Taxonomy" id="51239"/>
    <lineage>
        <taxon>Eukaryota</taxon>
        <taxon>Viridiplantae</taxon>
        <taxon>Streptophyta</taxon>
        <taxon>Embryophyta</taxon>
        <taxon>Tracheophyta</taxon>
        <taxon>Spermatophyta</taxon>
        <taxon>Magnoliopsida</taxon>
        <taxon>Liliopsida</taxon>
        <taxon>Asparagales</taxon>
        <taxon>Orchidaceae</taxon>
        <taxon>Vanilloideae</taxon>
        <taxon>Vanilleae</taxon>
        <taxon>Vanilla</taxon>
    </lineage>
</organism>
<keyword evidence="4" id="KW-0479">Metal-binding</keyword>
<comment type="caution">
    <text evidence="7">The sequence shown here is derived from an EMBL/GenBank/DDBJ whole genome shotgun (WGS) entry which is preliminary data.</text>
</comment>
<dbReference type="GO" id="GO:0008270">
    <property type="term" value="F:zinc ion binding"/>
    <property type="evidence" value="ECO:0007669"/>
    <property type="project" value="UniProtKB-KW"/>
</dbReference>
<dbReference type="InterPro" id="IPR007853">
    <property type="entry name" value="Znf_DNL-typ"/>
</dbReference>
<keyword evidence="4" id="KW-0862">Zinc</keyword>
<dbReference type="Gene3D" id="2.130.10.10">
    <property type="entry name" value="YVTN repeat-like/Quinoprotein amine dehydrogenase"/>
    <property type="match status" value="1"/>
</dbReference>
<feature type="domain" description="DNL-type" evidence="6">
    <location>
        <begin position="672"/>
        <end position="759"/>
    </location>
</feature>
<dbReference type="Pfam" id="PF00400">
    <property type="entry name" value="WD40"/>
    <property type="match status" value="3"/>
</dbReference>
<dbReference type="OrthoDB" id="4869960at2759"/>
<gene>
    <name evidence="7" type="ORF">HPP92_014125</name>
</gene>
<dbReference type="InterPro" id="IPR045151">
    <property type="entry name" value="DCAF8"/>
</dbReference>
<dbReference type="PROSITE" id="PS50294">
    <property type="entry name" value="WD_REPEATS_REGION"/>
    <property type="match status" value="1"/>
</dbReference>
<evidence type="ECO:0000256" key="2">
    <source>
        <dbReference type="ARBA" id="ARBA00022737"/>
    </source>
</evidence>
<keyword evidence="1 3" id="KW-0853">WD repeat</keyword>